<feature type="domain" description="RPA43 OB" evidence="6">
    <location>
        <begin position="128"/>
        <end position="241"/>
    </location>
</feature>
<evidence type="ECO:0000256" key="5">
    <source>
        <dbReference type="SAM" id="MobiDB-lite"/>
    </source>
</evidence>
<keyword evidence="3" id="KW-0804">Transcription</keyword>
<dbReference type="Gene3D" id="2.40.50.1060">
    <property type="match status" value="1"/>
</dbReference>
<dbReference type="InterPro" id="IPR045113">
    <property type="entry name" value="Rpb7-like"/>
</dbReference>
<evidence type="ECO:0000256" key="1">
    <source>
        <dbReference type="ARBA" id="ARBA00004123"/>
    </source>
</evidence>
<dbReference type="AlphaFoldDB" id="S8G2K8"/>
<comment type="subcellular location">
    <subcellularLocation>
        <location evidence="1">Nucleus</location>
    </subcellularLocation>
</comment>
<dbReference type="InterPro" id="IPR036898">
    <property type="entry name" value="RNA_pol_Rpb7-like_N_sf"/>
</dbReference>
<evidence type="ECO:0000256" key="4">
    <source>
        <dbReference type="ARBA" id="ARBA00023242"/>
    </source>
</evidence>
<dbReference type="EMBL" id="KE504126">
    <property type="protein sequence ID" value="EPT04540.1"/>
    <property type="molecule type" value="Genomic_DNA"/>
</dbReference>
<reference evidence="7 8" key="1">
    <citation type="journal article" date="2012" name="Science">
        <title>The Paleozoic origin of enzymatic lignin decomposition reconstructed from 31 fungal genomes.</title>
        <authorList>
            <person name="Floudas D."/>
            <person name="Binder M."/>
            <person name="Riley R."/>
            <person name="Barry K."/>
            <person name="Blanchette R.A."/>
            <person name="Henrissat B."/>
            <person name="Martinez A.T."/>
            <person name="Otillar R."/>
            <person name="Spatafora J.W."/>
            <person name="Yadav J.S."/>
            <person name="Aerts A."/>
            <person name="Benoit I."/>
            <person name="Boyd A."/>
            <person name="Carlson A."/>
            <person name="Copeland A."/>
            <person name="Coutinho P.M."/>
            <person name="de Vries R.P."/>
            <person name="Ferreira P."/>
            <person name="Findley K."/>
            <person name="Foster B."/>
            <person name="Gaskell J."/>
            <person name="Glotzer D."/>
            <person name="Gorecki P."/>
            <person name="Heitman J."/>
            <person name="Hesse C."/>
            <person name="Hori C."/>
            <person name="Igarashi K."/>
            <person name="Jurgens J.A."/>
            <person name="Kallen N."/>
            <person name="Kersten P."/>
            <person name="Kohler A."/>
            <person name="Kuees U."/>
            <person name="Kumar T.K.A."/>
            <person name="Kuo A."/>
            <person name="LaButti K."/>
            <person name="Larrondo L.F."/>
            <person name="Lindquist E."/>
            <person name="Ling A."/>
            <person name="Lombard V."/>
            <person name="Lucas S."/>
            <person name="Lundell T."/>
            <person name="Martin R."/>
            <person name="McLaughlin D.J."/>
            <person name="Morgenstern I."/>
            <person name="Morin E."/>
            <person name="Murat C."/>
            <person name="Nagy L.G."/>
            <person name="Nolan M."/>
            <person name="Ohm R.A."/>
            <person name="Patyshakuliyeva A."/>
            <person name="Rokas A."/>
            <person name="Ruiz-Duenas F.J."/>
            <person name="Sabat G."/>
            <person name="Salamov A."/>
            <person name="Samejima M."/>
            <person name="Schmutz J."/>
            <person name="Slot J.C."/>
            <person name="St John F."/>
            <person name="Stenlid J."/>
            <person name="Sun H."/>
            <person name="Sun S."/>
            <person name="Syed K."/>
            <person name="Tsang A."/>
            <person name="Wiebenga A."/>
            <person name="Young D."/>
            <person name="Pisabarro A."/>
            <person name="Eastwood D.C."/>
            <person name="Martin F."/>
            <person name="Cullen D."/>
            <person name="Grigoriev I.V."/>
            <person name="Hibbett D.S."/>
        </authorList>
    </citation>
    <scope>NUCLEOTIDE SEQUENCE</scope>
    <source>
        <strain evidence="8">FP-58527</strain>
    </source>
</reference>
<dbReference type="Pfam" id="PF17875">
    <property type="entry name" value="RPA43_OB"/>
    <property type="match status" value="1"/>
</dbReference>
<feature type="region of interest" description="Disordered" evidence="5">
    <location>
        <begin position="243"/>
        <end position="264"/>
    </location>
</feature>
<dbReference type="InParanoid" id="S8G2K8"/>
<dbReference type="Proteomes" id="UP000015241">
    <property type="component" value="Unassembled WGS sequence"/>
</dbReference>
<dbReference type="OrthoDB" id="10250504at2759"/>
<keyword evidence="4" id="KW-0539">Nucleus</keyword>
<dbReference type="PANTHER" id="PTHR12709:SF5">
    <property type="entry name" value="DNA-DIRECTED RNA POLYMERASE I SUBUNIT RPA43"/>
    <property type="match status" value="1"/>
</dbReference>
<dbReference type="CDD" id="cd04328">
    <property type="entry name" value="RNAP_I_Rpa43_N"/>
    <property type="match status" value="1"/>
</dbReference>
<gene>
    <name evidence="7" type="ORF">FOMPIDRAFT_1112936</name>
</gene>
<evidence type="ECO:0000259" key="6">
    <source>
        <dbReference type="Pfam" id="PF17875"/>
    </source>
</evidence>
<name>S8G2K8_FOMSC</name>
<keyword evidence="2" id="KW-0240">DNA-directed RNA polymerase</keyword>
<organism evidence="7 8">
    <name type="scientific">Fomitopsis schrenkii</name>
    <name type="common">Brown rot fungus</name>
    <dbReference type="NCBI Taxonomy" id="2126942"/>
    <lineage>
        <taxon>Eukaryota</taxon>
        <taxon>Fungi</taxon>
        <taxon>Dikarya</taxon>
        <taxon>Basidiomycota</taxon>
        <taxon>Agaricomycotina</taxon>
        <taxon>Agaricomycetes</taxon>
        <taxon>Polyporales</taxon>
        <taxon>Fomitopsis</taxon>
    </lineage>
</organism>
<feature type="compositionally biased region" description="Basic and acidic residues" evidence="5">
    <location>
        <begin position="34"/>
        <end position="47"/>
    </location>
</feature>
<evidence type="ECO:0000313" key="7">
    <source>
        <dbReference type="EMBL" id="EPT04540.1"/>
    </source>
</evidence>
<evidence type="ECO:0000313" key="8">
    <source>
        <dbReference type="Proteomes" id="UP000015241"/>
    </source>
</evidence>
<accession>S8G2K8</accession>
<keyword evidence="8" id="KW-1185">Reference proteome</keyword>
<protein>
    <recommendedName>
        <fullName evidence="6">RPA43 OB domain-containing protein</fullName>
    </recommendedName>
</protein>
<dbReference type="Gene3D" id="3.30.1490.120">
    <property type="entry name" value="RNA polymerase Rpb7-like, N-terminal domain"/>
    <property type="match status" value="1"/>
</dbReference>
<evidence type="ECO:0000256" key="3">
    <source>
        <dbReference type="ARBA" id="ARBA00023163"/>
    </source>
</evidence>
<feature type="compositionally biased region" description="Basic and acidic residues" evidence="5">
    <location>
        <begin position="302"/>
        <end position="323"/>
    </location>
</feature>
<evidence type="ECO:0000256" key="2">
    <source>
        <dbReference type="ARBA" id="ARBA00022478"/>
    </source>
</evidence>
<dbReference type="STRING" id="743788.S8G2K8"/>
<dbReference type="HOGENOM" id="CLU_052539_0_0_1"/>
<feature type="region of interest" description="Disordered" evidence="5">
    <location>
        <begin position="1"/>
        <end position="47"/>
    </location>
</feature>
<sequence length="351" mass="38165">MSQTVEKKAKKRKHAAADIEQEAEPSTKRHKKEKDKSKKKDKGKGRATEEFRVVRASMLISIPPVFASNLRAGAEEMLDSLLMRYIPALQGVVLAHDNLKCLAATATIKADCPFANCQVAFDATVWSPQIGMKLVGKVNLCSPDHVALLVHRTFNVSIPRHHIPKDQWEFEYGPAENDPEFSAEVAPDAADDAGSGANVESGGRWVHSITTSKLGGDDGYVEFTVVGLTIANQMLSLVGSIQSDPFSPEHQPAPPMPTASSSREVSRVLAVPLDDSAIAELNLDEGLGTDEEEDTFGMLGRLGDEAAAREAEEREKEKQAAKGEKKRKRKEQAGQADGAVLKEKSKRKKTS</sequence>
<proteinExistence type="predicted"/>
<dbReference type="GO" id="GO:0006352">
    <property type="term" value="P:DNA-templated transcription initiation"/>
    <property type="evidence" value="ECO:0007669"/>
    <property type="project" value="InterPro"/>
</dbReference>
<dbReference type="GO" id="GO:0006362">
    <property type="term" value="P:transcription elongation by RNA polymerase I"/>
    <property type="evidence" value="ECO:0007669"/>
    <property type="project" value="TreeGrafter"/>
</dbReference>
<dbReference type="InterPro" id="IPR041178">
    <property type="entry name" value="RPA43_OB"/>
</dbReference>
<feature type="region of interest" description="Disordered" evidence="5">
    <location>
        <begin position="283"/>
        <end position="351"/>
    </location>
</feature>
<dbReference type="eggNOG" id="KOG4134">
    <property type="taxonomic scope" value="Eukaryota"/>
</dbReference>
<dbReference type="InterPro" id="IPR041901">
    <property type="entry name" value="RNAP_I_Rpa43_N"/>
</dbReference>
<dbReference type="GO" id="GO:0005736">
    <property type="term" value="C:RNA polymerase I complex"/>
    <property type="evidence" value="ECO:0007669"/>
    <property type="project" value="TreeGrafter"/>
</dbReference>
<dbReference type="PANTHER" id="PTHR12709">
    <property type="entry name" value="DNA-DIRECTED RNA POLYMERASE II, III"/>
    <property type="match status" value="1"/>
</dbReference>